<dbReference type="Proteomes" id="UP001604267">
    <property type="component" value="Unassembled WGS sequence"/>
</dbReference>
<evidence type="ECO:0000256" key="3">
    <source>
        <dbReference type="SAM" id="Phobius"/>
    </source>
</evidence>
<keyword evidence="3" id="KW-0812">Transmembrane</keyword>
<dbReference type="Pfam" id="PF14559">
    <property type="entry name" value="TPR_19"/>
    <property type="match status" value="1"/>
</dbReference>
<dbReference type="InterPro" id="IPR019734">
    <property type="entry name" value="TPR_rpt"/>
</dbReference>
<name>A0ABW7B8N5_9ACTN</name>
<evidence type="ECO:0000313" key="6">
    <source>
        <dbReference type="Proteomes" id="UP001604267"/>
    </source>
</evidence>
<keyword evidence="3" id="KW-0472">Membrane</keyword>
<evidence type="ECO:0000259" key="4">
    <source>
        <dbReference type="Pfam" id="PF03703"/>
    </source>
</evidence>
<proteinExistence type="predicted"/>
<dbReference type="SUPFAM" id="SSF48452">
    <property type="entry name" value="TPR-like"/>
    <property type="match status" value="1"/>
</dbReference>
<organism evidence="5 6">
    <name type="scientific">Streptomyces cinerochromogenes</name>
    <dbReference type="NCBI Taxonomy" id="66422"/>
    <lineage>
        <taxon>Bacteria</taxon>
        <taxon>Bacillati</taxon>
        <taxon>Actinomycetota</taxon>
        <taxon>Actinomycetes</taxon>
        <taxon>Kitasatosporales</taxon>
        <taxon>Streptomycetaceae</taxon>
        <taxon>Streptomyces</taxon>
    </lineage>
</organism>
<dbReference type="InterPro" id="IPR013105">
    <property type="entry name" value="TPR_2"/>
</dbReference>
<dbReference type="Pfam" id="PF07719">
    <property type="entry name" value="TPR_2"/>
    <property type="match status" value="1"/>
</dbReference>
<reference evidence="5 6" key="1">
    <citation type="submission" date="2024-10" db="EMBL/GenBank/DDBJ databases">
        <title>The Natural Products Discovery Center: Release of the First 8490 Sequenced Strains for Exploring Actinobacteria Biosynthetic Diversity.</title>
        <authorList>
            <person name="Kalkreuter E."/>
            <person name="Kautsar S.A."/>
            <person name="Yang D."/>
            <person name="Bader C.D."/>
            <person name="Teijaro C.N."/>
            <person name="Fluegel L."/>
            <person name="Davis C.M."/>
            <person name="Simpson J.R."/>
            <person name="Lauterbach L."/>
            <person name="Steele A.D."/>
            <person name="Gui C."/>
            <person name="Meng S."/>
            <person name="Li G."/>
            <person name="Viehrig K."/>
            <person name="Ye F."/>
            <person name="Su P."/>
            <person name="Kiefer A.F."/>
            <person name="Nichols A."/>
            <person name="Cepeda A.J."/>
            <person name="Yan W."/>
            <person name="Fan B."/>
            <person name="Jiang Y."/>
            <person name="Adhikari A."/>
            <person name="Zheng C.-J."/>
            <person name="Schuster L."/>
            <person name="Cowan T.M."/>
            <person name="Smanski M.J."/>
            <person name="Chevrette M.G."/>
            <person name="De Carvalho L.P.S."/>
            <person name="Shen B."/>
        </authorList>
    </citation>
    <scope>NUCLEOTIDE SEQUENCE [LARGE SCALE GENOMIC DNA]</scope>
    <source>
        <strain evidence="5 6">NPDC048320</strain>
    </source>
</reference>
<keyword evidence="6" id="KW-1185">Reference proteome</keyword>
<dbReference type="Pfam" id="PF03703">
    <property type="entry name" value="bPH_2"/>
    <property type="match status" value="1"/>
</dbReference>
<keyword evidence="1" id="KW-0677">Repeat</keyword>
<dbReference type="InterPro" id="IPR005182">
    <property type="entry name" value="YdbS-like_PH"/>
</dbReference>
<dbReference type="SMART" id="SM00028">
    <property type="entry name" value="TPR"/>
    <property type="match status" value="3"/>
</dbReference>
<dbReference type="InterPro" id="IPR011990">
    <property type="entry name" value="TPR-like_helical_dom_sf"/>
</dbReference>
<dbReference type="Gene3D" id="1.25.40.10">
    <property type="entry name" value="Tetratricopeptide repeat domain"/>
    <property type="match status" value="1"/>
</dbReference>
<feature type="transmembrane region" description="Helical" evidence="3">
    <location>
        <begin position="191"/>
        <end position="209"/>
    </location>
</feature>
<evidence type="ECO:0000256" key="1">
    <source>
        <dbReference type="ARBA" id="ARBA00022737"/>
    </source>
</evidence>
<keyword evidence="2" id="KW-0802">TPR repeat</keyword>
<comment type="caution">
    <text evidence="5">The sequence shown here is derived from an EMBL/GenBank/DDBJ whole genome shotgun (WGS) entry which is preliminary data.</text>
</comment>
<feature type="domain" description="YdbS-like PH" evidence="4">
    <location>
        <begin position="241"/>
        <end position="304"/>
    </location>
</feature>
<evidence type="ECO:0000313" key="5">
    <source>
        <dbReference type="EMBL" id="MFG3013547.1"/>
    </source>
</evidence>
<keyword evidence="3" id="KW-1133">Transmembrane helix</keyword>
<sequence length="335" mass="36688">MVDVGDDASSLFGRAKVHFHAGRPAEARDLLERAHAAAPADRAVRFALAACQNALGEWADAETHLRLVLDVEPEYHLAWYQLGCSLQGQGRLDEAAAAYRRALKGDSIPDAWNRLRTCEAPHLNTPAPSTGRAPRDVRGADEQQVAQVLVGQAMAPPPSGGTLAQQIDQHGVAEPGHLLPGGRRHLLARHVAPPAVAVTVFFVVVVALGGGPAGYGPLVIALLLLFVAGAWAAVWLQSVRYRYFFYERRMDLHLGALTQRRRAIWYYEITEVRYVQGPVNALTHTASLEIDYKPGDHVLTELLPGLGTPDEVHALYEMLQPPRVRERRSMKGIII</sequence>
<feature type="transmembrane region" description="Helical" evidence="3">
    <location>
        <begin position="215"/>
        <end position="236"/>
    </location>
</feature>
<accession>A0ABW7B8N5</accession>
<gene>
    <name evidence="5" type="ORF">ACGFZB_24395</name>
</gene>
<dbReference type="RefSeq" id="WP_392819515.1">
    <property type="nucleotide sequence ID" value="NZ_JBICYV010000012.1"/>
</dbReference>
<evidence type="ECO:0000256" key="2">
    <source>
        <dbReference type="ARBA" id="ARBA00022803"/>
    </source>
</evidence>
<protein>
    <submittedName>
        <fullName evidence="5">Tetratricopeptide repeat protein</fullName>
    </submittedName>
</protein>
<dbReference type="EMBL" id="JBICYV010000012">
    <property type="protein sequence ID" value="MFG3013547.1"/>
    <property type="molecule type" value="Genomic_DNA"/>
</dbReference>